<protein>
    <submittedName>
        <fullName evidence="1">Uncharacterized protein</fullName>
    </submittedName>
</protein>
<dbReference type="AlphaFoldDB" id="A0A0F9DKK9"/>
<name>A0A0F9DKK9_9ZZZZ</name>
<comment type="caution">
    <text evidence="1">The sequence shown here is derived from an EMBL/GenBank/DDBJ whole genome shotgun (WGS) entry which is preliminary data.</text>
</comment>
<dbReference type="EMBL" id="LAZR01038954">
    <property type="protein sequence ID" value="KKL18211.1"/>
    <property type="molecule type" value="Genomic_DNA"/>
</dbReference>
<evidence type="ECO:0000313" key="1">
    <source>
        <dbReference type="EMBL" id="KKL18211.1"/>
    </source>
</evidence>
<reference evidence="1" key="1">
    <citation type="journal article" date="2015" name="Nature">
        <title>Complex archaea that bridge the gap between prokaryotes and eukaryotes.</title>
        <authorList>
            <person name="Spang A."/>
            <person name="Saw J.H."/>
            <person name="Jorgensen S.L."/>
            <person name="Zaremba-Niedzwiedzka K."/>
            <person name="Martijn J."/>
            <person name="Lind A.E."/>
            <person name="van Eijk R."/>
            <person name="Schleper C."/>
            <person name="Guy L."/>
            <person name="Ettema T.J."/>
        </authorList>
    </citation>
    <scope>NUCLEOTIDE SEQUENCE</scope>
</reference>
<organism evidence="1">
    <name type="scientific">marine sediment metagenome</name>
    <dbReference type="NCBI Taxonomy" id="412755"/>
    <lineage>
        <taxon>unclassified sequences</taxon>
        <taxon>metagenomes</taxon>
        <taxon>ecological metagenomes</taxon>
    </lineage>
</organism>
<accession>A0A0F9DKK9</accession>
<sequence length="73" mass="8158">MSKPIVIGKYRIKWITYHCLYFGDEQYAVAEKIGGRIGSGEEVCRVSAGSEKQAKEDIEKCLNDKFGAGGIWE</sequence>
<proteinExistence type="predicted"/>
<gene>
    <name evidence="1" type="ORF">LCGC14_2477770</name>
</gene>